<accession>A0A0F9BKD7</accession>
<sequence length="45" mass="4920">NIGRWPGLEDYVSYKVDDGSTIYHNPKDGAVALAKKLLDTIKEGA</sequence>
<dbReference type="EMBL" id="LAZR01037403">
    <property type="protein sequence ID" value="KKL22305.1"/>
    <property type="molecule type" value="Genomic_DNA"/>
</dbReference>
<evidence type="ECO:0000313" key="1">
    <source>
        <dbReference type="EMBL" id="KKL22305.1"/>
    </source>
</evidence>
<organism evidence="1">
    <name type="scientific">marine sediment metagenome</name>
    <dbReference type="NCBI Taxonomy" id="412755"/>
    <lineage>
        <taxon>unclassified sequences</taxon>
        <taxon>metagenomes</taxon>
        <taxon>ecological metagenomes</taxon>
    </lineage>
</organism>
<protein>
    <submittedName>
        <fullName evidence="1">Uncharacterized protein</fullName>
    </submittedName>
</protein>
<dbReference type="AlphaFoldDB" id="A0A0F9BKD7"/>
<reference evidence="1" key="1">
    <citation type="journal article" date="2015" name="Nature">
        <title>Complex archaea that bridge the gap between prokaryotes and eukaryotes.</title>
        <authorList>
            <person name="Spang A."/>
            <person name="Saw J.H."/>
            <person name="Jorgensen S.L."/>
            <person name="Zaremba-Niedzwiedzka K."/>
            <person name="Martijn J."/>
            <person name="Lind A.E."/>
            <person name="van Eijk R."/>
            <person name="Schleper C."/>
            <person name="Guy L."/>
            <person name="Ettema T.J."/>
        </authorList>
    </citation>
    <scope>NUCLEOTIDE SEQUENCE</scope>
</reference>
<name>A0A0F9BKD7_9ZZZZ</name>
<comment type="caution">
    <text evidence="1">The sequence shown here is derived from an EMBL/GenBank/DDBJ whole genome shotgun (WGS) entry which is preliminary data.</text>
</comment>
<feature type="non-terminal residue" evidence="1">
    <location>
        <position position="1"/>
    </location>
</feature>
<gene>
    <name evidence="1" type="ORF">LCGC14_2436750</name>
</gene>
<proteinExistence type="predicted"/>